<dbReference type="Proteomes" id="UP001286313">
    <property type="component" value="Unassembled WGS sequence"/>
</dbReference>
<proteinExistence type="predicted"/>
<feature type="compositionally biased region" description="Basic and acidic residues" evidence="1">
    <location>
        <begin position="1"/>
        <end position="71"/>
    </location>
</feature>
<feature type="region of interest" description="Disordered" evidence="1">
    <location>
        <begin position="89"/>
        <end position="108"/>
    </location>
</feature>
<feature type="region of interest" description="Disordered" evidence="1">
    <location>
        <begin position="1"/>
        <end position="72"/>
    </location>
</feature>
<protein>
    <submittedName>
        <fullName evidence="2">Uncharacterized protein</fullName>
    </submittedName>
</protein>
<dbReference type="EMBL" id="JAWQEG010008206">
    <property type="protein sequence ID" value="KAK3850777.1"/>
    <property type="molecule type" value="Genomic_DNA"/>
</dbReference>
<evidence type="ECO:0000313" key="2">
    <source>
        <dbReference type="EMBL" id="KAK3850777.1"/>
    </source>
</evidence>
<sequence length="108" mass="12952">MAGVESSDRPEKEGRKGRKEMKVETKEERRRSKDGTGREGRKYKNEGREEGRKEKVERWDRREKEGKKGMEEGLQGWGWIKKELMVSQRMKDAIRRERKEENEDRQVG</sequence>
<evidence type="ECO:0000313" key="3">
    <source>
        <dbReference type="Proteomes" id="UP001286313"/>
    </source>
</evidence>
<accession>A0AAE1BHA7</accession>
<organism evidence="2 3">
    <name type="scientific">Petrolisthes cinctipes</name>
    <name type="common">Flat porcelain crab</name>
    <dbReference type="NCBI Taxonomy" id="88211"/>
    <lineage>
        <taxon>Eukaryota</taxon>
        <taxon>Metazoa</taxon>
        <taxon>Ecdysozoa</taxon>
        <taxon>Arthropoda</taxon>
        <taxon>Crustacea</taxon>
        <taxon>Multicrustacea</taxon>
        <taxon>Malacostraca</taxon>
        <taxon>Eumalacostraca</taxon>
        <taxon>Eucarida</taxon>
        <taxon>Decapoda</taxon>
        <taxon>Pleocyemata</taxon>
        <taxon>Anomura</taxon>
        <taxon>Galatheoidea</taxon>
        <taxon>Porcellanidae</taxon>
        <taxon>Petrolisthes</taxon>
    </lineage>
</organism>
<dbReference type="AlphaFoldDB" id="A0AAE1BHA7"/>
<name>A0AAE1BHA7_PETCI</name>
<comment type="caution">
    <text evidence="2">The sequence shown here is derived from an EMBL/GenBank/DDBJ whole genome shotgun (WGS) entry which is preliminary data.</text>
</comment>
<keyword evidence="3" id="KW-1185">Reference proteome</keyword>
<reference evidence="2" key="1">
    <citation type="submission" date="2023-10" db="EMBL/GenBank/DDBJ databases">
        <title>Genome assemblies of two species of porcelain crab, Petrolisthes cinctipes and Petrolisthes manimaculis (Anomura: Porcellanidae).</title>
        <authorList>
            <person name="Angst P."/>
        </authorList>
    </citation>
    <scope>NUCLEOTIDE SEQUENCE</scope>
    <source>
        <strain evidence="2">PB745_01</strain>
        <tissue evidence="2">Gill</tissue>
    </source>
</reference>
<gene>
    <name evidence="2" type="ORF">Pcinc_042536</name>
</gene>
<evidence type="ECO:0000256" key="1">
    <source>
        <dbReference type="SAM" id="MobiDB-lite"/>
    </source>
</evidence>